<feature type="signal peptide" evidence="7">
    <location>
        <begin position="1"/>
        <end position="28"/>
    </location>
</feature>
<evidence type="ECO:0000256" key="3">
    <source>
        <dbReference type="ARBA" id="ARBA00022729"/>
    </source>
</evidence>
<proteinExistence type="inferred from homology"/>
<comment type="subcellular location">
    <subcellularLocation>
        <location evidence="1">Membrane</location>
        <topology evidence="1">Lipid-anchor</topology>
    </subcellularLocation>
</comment>
<keyword evidence="6" id="KW-0449">Lipoprotein</keyword>
<dbReference type="Pfam" id="PF03180">
    <property type="entry name" value="Lipoprotein_9"/>
    <property type="match status" value="1"/>
</dbReference>
<keyword evidence="4" id="KW-0472">Membrane</keyword>
<evidence type="ECO:0000313" key="8">
    <source>
        <dbReference type="EMBL" id="WZW87581.1"/>
    </source>
</evidence>
<organism evidence="8 9">
    <name type="scientific">Ignatzschineria larvae DSM 13226</name>
    <dbReference type="NCBI Taxonomy" id="1111732"/>
    <lineage>
        <taxon>Bacteria</taxon>
        <taxon>Pseudomonadati</taxon>
        <taxon>Pseudomonadota</taxon>
        <taxon>Gammaproteobacteria</taxon>
        <taxon>Cardiobacteriales</taxon>
        <taxon>Ignatzschineriaceae</taxon>
        <taxon>Ignatzschineria</taxon>
    </lineage>
</organism>
<accession>A0ABZ3C3B8</accession>
<evidence type="ECO:0000256" key="1">
    <source>
        <dbReference type="ARBA" id="ARBA00004635"/>
    </source>
</evidence>
<dbReference type="PANTHER" id="PTHR30429:SF0">
    <property type="entry name" value="METHIONINE-BINDING LIPOPROTEIN METQ"/>
    <property type="match status" value="1"/>
</dbReference>
<keyword evidence="3 7" id="KW-0732">Signal</keyword>
<evidence type="ECO:0000256" key="4">
    <source>
        <dbReference type="ARBA" id="ARBA00023136"/>
    </source>
</evidence>
<dbReference type="PANTHER" id="PTHR30429">
    <property type="entry name" value="D-METHIONINE-BINDING LIPOPROTEIN METQ"/>
    <property type="match status" value="1"/>
</dbReference>
<dbReference type="Proteomes" id="UP001449178">
    <property type="component" value="Chromosome"/>
</dbReference>
<sequence>MITLKKTAYYLLIVLMTISTFFITPVHAQSTSALNEDEEKTELKVGTSSGDFGDLVREFLIPAMKEMGYRLDLTEINDIVIPNISVDEGALDFNIFQHKPYMDEYNANNSGNLYTLVQVPTAPYGIYAGKSKALTDIHSGATIAIPSNVTNYSRGLWILEALGWIKLRKDADRFALRKTDILENPYHLNIKEVDAAQIPRVRQDVDFAIINGNFAHEAGIPFTQALFIEPSKYFVNWVVINEKNRGTKWAKVLEETLNSTEFKTFTAERFPGYNLPLSWEEDPK</sequence>
<dbReference type="RefSeq" id="WP_051396329.1">
    <property type="nucleotide sequence ID" value="NZ_CP150637.1"/>
</dbReference>
<dbReference type="InterPro" id="IPR004872">
    <property type="entry name" value="Lipoprotein_NlpA"/>
</dbReference>
<keyword evidence="9" id="KW-1185">Reference proteome</keyword>
<gene>
    <name evidence="8" type="ORF">WMO13_09450</name>
</gene>
<evidence type="ECO:0000313" key="9">
    <source>
        <dbReference type="Proteomes" id="UP001449178"/>
    </source>
</evidence>
<protein>
    <submittedName>
        <fullName evidence="8">MetQ/NlpA family ABC transporter substrate-binding protein</fullName>
    </submittedName>
</protein>
<evidence type="ECO:0000256" key="5">
    <source>
        <dbReference type="ARBA" id="ARBA00023139"/>
    </source>
</evidence>
<comment type="similarity">
    <text evidence="2">Belongs to the NlpA lipoprotein family.</text>
</comment>
<dbReference type="SUPFAM" id="SSF53850">
    <property type="entry name" value="Periplasmic binding protein-like II"/>
    <property type="match status" value="1"/>
</dbReference>
<keyword evidence="5" id="KW-0564">Palmitate</keyword>
<evidence type="ECO:0000256" key="7">
    <source>
        <dbReference type="SAM" id="SignalP"/>
    </source>
</evidence>
<reference evidence="8 9" key="1">
    <citation type="submission" date="2024-03" db="EMBL/GenBank/DDBJ databases">
        <title>Complete Genome Sequence and Annotation of Ignatzschineria larvae DSM 13226.</title>
        <authorList>
            <person name="Cantrell E."/>
            <person name="Burcham Z.M."/>
        </authorList>
    </citation>
    <scope>NUCLEOTIDE SEQUENCE [LARGE SCALE GENOMIC DNA]</scope>
    <source>
        <strain evidence="8 9">DSM 13226</strain>
    </source>
</reference>
<evidence type="ECO:0000256" key="2">
    <source>
        <dbReference type="ARBA" id="ARBA00008973"/>
    </source>
</evidence>
<name>A0ABZ3C3B8_9GAMM</name>
<feature type="chain" id="PRO_5046567735" evidence="7">
    <location>
        <begin position="29"/>
        <end position="284"/>
    </location>
</feature>
<evidence type="ECO:0000256" key="6">
    <source>
        <dbReference type="ARBA" id="ARBA00023288"/>
    </source>
</evidence>
<dbReference type="Gene3D" id="3.40.190.10">
    <property type="entry name" value="Periplasmic binding protein-like II"/>
    <property type="match status" value="2"/>
</dbReference>
<dbReference type="EMBL" id="CP150637">
    <property type="protein sequence ID" value="WZW87581.1"/>
    <property type="molecule type" value="Genomic_DNA"/>
</dbReference>